<accession>A0A9P7UNX9</accession>
<dbReference type="PANTHER" id="PTHR13581">
    <property type="entry name" value="MRG-BINDING PROTEIN"/>
    <property type="match status" value="1"/>
</dbReference>
<evidence type="ECO:0000256" key="6">
    <source>
        <dbReference type="ARBA" id="ARBA00023242"/>
    </source>
</evidence>
<dbReference type="GeneID" id="66081487"/>
<dbReference type="GO" id="GO:0005634">
    <property type="term" value="C:nucleus"/>
    <property type="evidence" value="ECO:0007669"/>
    <property type="project" value="UniProtKB-SubCell"/>
</dbReference>
<dbReference type="Pfam" id="PF07904">
    <property type="entry name" value="Eaf7"/>
    <property type="match status" value="1"/>
</dbReference>
<reference evidence="8" key="1">
    <citation type="journal article" date="2021" name="Genome Biol. Evol.">
        <title>The assembled and annotated genome of the fairy-ring fungus Marasmius oreades.</title>
        <authorList>
            <person name="Hiltunen M."/>
            <person name="Ament-Velasquez S.L."/>
            <person name="Johannesson H."/>
        </authorList>
    </citation>
    <scope>NUCLEOTIDE SEQUENCE</scope>
    <source>
        <strain evidence="8">03SP1</strain>
    </source>
</reference>
<keyword evidence="6" id="KW-0539">Nucleus</keyword>
<organism evidence="8 9">
    <name type="scientific">Marasmius oreades</name>
    <name type="common">fairy-ring Marasmius</name>
    <dbReference type="NCBI Taxonomy" id="181124"/>
    <lineage>
        <taxon>Eukaryota</taxon>
        <taxon>Fungi</taxon>
        <taxon>Dikarya</taxon>
        <taxon>Basidiomycota</taxon>
        <taxon>Agaricomycotina</taxon>
        <taxon>Agaricomycetes</taxon>
        <taxon>Agaricomycetidae</taxon>
        <taxon>Agaricales</taxon>
        <taxon>Marasmiineae</taxon>
        <taxon>Marasmiaceae</taxon>
        <taxon>Marasmius</taxon>
    </lineage>
</organism>
<dbReference type="OrthoDB" id="5595141at2759"/>
<feature type="compositionally biased region" description="Polar residues" evidence="7">
    <location>
        <begin position="216"/>
        <end position="225"/>
    </location>
</feature>
<dbReference type="EMBL" id="CM032188">
    <property type="protein sequence ID" value="KAG7088415.1"/>
    <property type="molecule type" value="Genomic_DNA"/>
</dbReference>
<keyword evidence="4" id="KW-0805">Transcription regulation</keyword>
<comment type="caution">
    <text evidence="8">The sequence shown here is derived from an EMBL/GenBank/DDBJ whole genome shotgun (WGS) entry which is preliminary data.</text>
</comment>
<dbReference type="KEGG" id="more:E1B28_012412"/>
<dbReference type="GO" id="GO:0006325">
    <property type="term" value="P:chromatin organization"/>
    <property type="evidence" value="ECO:0007669"/>
    <property type="project" value="UniProtKB-KW"/>
</dbReference>
<dbReference type="AlphaFoldDB" id="A0A9P7UNX9"/>
<proteinExistence type="inferred from homology"/>
<evidence type="ECO:0000313" key="9">
    <source>
        <dbReference type="Proteomes" id="UP001049176"/>
    </source>
</evidence>
<keyword evidence="3" id="KW-0156">Chromatin regulator</keyword>
<feature type="region of interest" description="Disordered" evidence="7">
    <location>
        <begin position="129"/>
        <end position="257"/>
    </location>
</feature>
<name>A0A9P7UNX9_9AGAR</name>
<sequence length="257" mass="28015">MSETSEIFLDSVQGEIAFFRAVMHSRPIGIHRNFHIVSMRTSIHKDTGEWVNVDEIVRKLRSCYDVDALNAIDVEVEAYVMARSQKSTPTSIPSPSPTENLNSHPYFREEYALPFEPPFDGLIAARRMRQTPSPASSPAPSEPLKATKQPSRSKKNRSKSKANMAGLVGGDSDSSALTQESGDEALADSVATATDGETIDGDPDEEDVEMHEPSPGASTPNAMTVKSTRRRTGTSSRKRLRGAAAANAVRSAKKRKK</sequence>
<dbReference type="InterPro" id="IPR012423">
    <property type="entry name" value="Eaf7/MRGBP"/>
</dbReference>
<evidence type="ECO:0000256" key="1">
    <source>
        <dbReference type="ARBA" id="ARBA00004123"/>
    </source>
</evidence>
<dbReference type="GO" id="GO:0006357">
    <property type="term" value="P:regulation of transcription by RNA polymerase II"/>
    <property type="evidence" value="ECO:0007669"/>
    <property type="project" value="TreeGrafter"/>
</dbReference>
<keyword evidence="5" id="KW-0804">Transcription</keyword>
<evidence type="ECO:0000256" key="4">
    <source>
        <dbReference type="ARBA" id="ARBA00023015"/>
    </source>
</evidence>
<comment type="subcellular location">
    <subcellularLocation>
        <location evidence="1">Nucleus</location>
    </subcellularLocation>
</comment>
<feature type="compositionally biased region" description="Basic residues" evidence="7">
    <location>
        <begin position="227"/>
        <end position="241"/>
    </location>
</feature>
<evidence type="ECO:0000256" key="2">
    <source>
        <dbReference type="ARBA" id="ARBA00007117"/>
    </source>
</evidence>
<feature type="compositionally biased region" description="Basic residues" evidence="7">
    <location>
        <begin position="151"/>
        <end position="160"/>
    </location>
</feature>
<feature type="compositionally biased region" description="Acidic residues" evidence="7">
    <location>
        <begin position="197"/>
        <end position="209"/>
    </location>
</feature>
<evidence type="ECO:0000256" key="5">
    <source>
        <dbReference type="ARBA" id="ARBA00023163"/>
    </source>
</evidence>
<comment type="similarity">
    <text evidence="2">Belongs to the EAF7 family.</text>
</comment>
<protein>
    <submittedName>
        <fullName evidence="8">Uncharacterized protein</fullName>
    </submittedName>
</protein>
<evidence type="ECO:0000256" key="3">
    <source>
        <dbReference type="ARBA" id="ARBA00022853"/>
    </source>
</evidence>
<keyword evidence="9" id="KW-1185">Reference proteome</keyword>
<evidence type="ECO:0000313" key="8">
    <source>
        <dbReference type="EMBL" id="KAG7088415.1"/>
    </source>
</evidence>
<dbReference type="RefSeq" id="XP_043004886.1">
    <property type="nucleotide sequence ID" value="XM_043157519.1"/>
</dbReference>
<dbReference type="PANTHER" id="PTHR13581:SF5">
    <property type="entry name" value="MRG_MORF4L-BINDING PROTEIN"/>
    <property type="match status" value="1"/>
</dbReference>
<dbReference type="GO" id="GO:0035267">
    <property type="term" value="C:NuA4 histone acetyltransferase complex"/>
    <property type="evidence" value="ECO:0007669"/>
    <property type="project" value="TreeGrafter"/>
</dbReference>
<evidence type="ECO:0000256" key="7">
    <source>
        <dbReference type="SAM" id="MobiDB-lite"/>
    </source>
</evidence>
<dbReference type="Proteomes" id="UP001049176">
    <property type="component" value="Chromosome 8"/>
</dbReference>
<gene>
    <name evidence="8" type="ORF">E1B28_012412</name>
</gene>